<evidence type="ECO:0000313" key="6">
    <source>
        <dbReference type="EMBL" id="GFR46070.1"/>
    </source>
</evidence>
<dbReference type="InterPro" id="IPR013750">
    <property type="entry name" value="GHMP_kinase_C_dom"/>
</dbReference>
<sequence>MAASMDGNSTDVFPITARTYARAGLFGNPSDQYGGRTIALSLANFFAEVTLTPNPASDPPSPAVRIAPHPVYDSSEYGSMEDLERRTSTQGLYGGVRLLTATCNRFVKYCRQHNIPLQQHADRGFTLSYDTNIPRQTGLAGSSAIIYSALQCLLRWYGISAVQLPPAVHPSLVLAVEAEELGVAAGLQDRVVQVYGGAVHMDFRPNEEAAAGAAATHGSPAAASAVAFANGRYRRLPASLLPLHLMWVMYSDNPSESGKVHSGVKARWLAGNPQVRSLMSQVACCADEGLRLLLAYNEKKAQTTPHQQQQPQEGQQEQEEEGQPRPQSPPGEQQQKHAVDDQTDEWHQQRLRRLADLMTANFELRRALFGDEVLGARNLRMVELARSVGAGVNFSGSGGAVVVLCPGGRQQAAALAQAAEGEGFVLEPVRLGPEREWLPDLGEKKEGEGEEEVEQQQGEEKAFGQAEVTGC</sequence>
<dbReference type="PANTHER" id="PTHR38710">
    <property type="entry name" value="WITH PUTATIVE URIDYL PYROPHOSPHORYLASE-RELATED"/>
    <property type="match status" value="1"/>
</dbReference>
<dbReference type="InterPro" id="IPR020568">
    <property type="entry name" value="Ribosomal_Su5_D2-typ_SF"/>
</dbReference>
<dbReference type="InterPro" id="IPR036554">
    <property type="entry name" value="GHMP_kinase_C_sf"/>
</dbReference>
<feature type="compositionally biased region" description="Basic and acidic residues" evidence="3">
    <location>
        <begin position="334"/>
        <end position="347"/>
    </location>
</feature>
<proteinExistence type="predicted"/>
<feature type="region of interest" description="Disordered" evidence="3">
    <location>
        <begin position="300"/>
        <end position="347"/>
    </location>
</feature>
<dbReference type="InterPro" id="IPR014721">
    <property type="entry name" value="Ribsml_uS5_D2-typ_fold_subgr"/>
</dbReference>
<dbReference type="PANTHER" id="PTHR38710:SF1">
    <property type="entry name" value="WITH PUTATIVE URIDYL PYROPHOSPHORYLASE-RELATED"/>
    <property type="match status" value="1"/>
</dbReference>
<keyword evidence="1" id="KW-0547">Nucleotide-binding</keyword>
<dbReference type="Proteomes" id="UP001054857">
    <property type="component" value="Unassembled WGS sequence"/>
</dbReference>
<evidence type="ECO:0000259" key="4">
    <source>
        <dbReference type="Pfam" id="PF00288"/>
    </source>
</evidence>
<dbReference type="PRINTS" id="PR00959">
    <property type="entry name" value="MEVGALKINASE"/>
</dbReference>
<evidence type="ECO:0000256" key="2">
    <source>
        <dbReference type="ARBA" id="ARBA00022840"/>
    </source>
</evidence>
<keyword evidence="2" id="KW-0067">ATP-binding</keyword>
<dbReference type="AlphaFoldDB" id="A0AAD3HMS9"/>
<dbReference type="Pfam" id="PF08544">
    <property type="entry name" value="GHMP_kinases_C"/>
    <property type="match status" value="1"/>
</dbReference>
<organism evidence="6 7">
    <name type="scientific">Astrephomene gubernaculifera</name>
    <dbReference type="NCBI Taxonomy" id="47775"/>
    <lineage>
        <taxon>Eukaryota</taxon>
        <taxon>Viridiplantae</taxon>
        <taxon>Chlorophyta</taxon>
        <taxon>core chlorophytes</taxon>
        <taxon>Chlorophyceae</taxon>
        <taxon>CS clade</taxon>
        <taxon>Chlamydomonadales</taxon>
        <taxon>Astrephomenaceae</taxon>
        <taxon>Astrephomene</taxon>
    </lineage>
</organism>
<dbReference type="InterPro" id="IPR006204">
    <property type="entry name" value="GHMP_kinase_N_dom"/>
</dbReference>
<name>A0AAD3HMS9_9CHLO</name>
<dbReference type="SUPFAM" id="SSF54211">
    <property type="entry name" value="Ribosomal protein S5 domain 2-like"/>
    <property type="match status" value="1"/>
</dbReference>
<dbReference type="Gene3D" id="3.30.230.10">
    <property type="match status" value="1"/>
</dbReference>
<evidence type="ECO:0000256" key="3">
    <source>
        <dbReference type="SAM" id="MobiDB-lite"/>
    </source>
</evidence>
<dbReference type="GO" id="GO:0005524">
    <property type="term" value="F:ATP binding"/>
    <property type="evidence" value="ECO:0007669"/>
    <property type="project" value="UniProtKB-KW"/>
</dbReference>
<dbReference type="SUPFAM" id="SSF55060">
    <property type="entry name" value="GHMP Kinase, C-terminal domain"/>
    <property type="match status" value="1"/>
</dbReference>
<feature type="compositionally biased region" description="Low complexity" evidence="3">
    <location>
        <begin position="305"/>
        <end position="315"/>
    </location>
</feature>
<dbReference type="InterPro" id="IPR053034">
    <property type="entry name" value="Glucuronokinase-like"/>
</dbReference>
<feature type="domain" description="GHMP kinase C-terminal" evidence="5">
    <location>
        <begin position="348"/>
        <end position="416"/>
    </location>
</feature>
<feature type="compositionally biased region" description="Basic and acidic residues" evidence="3">
    <location>
        <begin position="435"/>
        <end position="447"/>
    </location>
</feature>
<reference evidence="6 7" key="1">
    <citation type="journal article" date="2021" name="Sci. Rep.">
        <title>Genome sequencing of the multicellular alga Astrephomene provides insights into convergent evolution of germ-soma differentiation.</title>
        <authorList>
            <person name="Yamashita S."/>
            <person name="Yamamoto K."/>
            <person name="Matsuzaki R."/>
            <person name="Suzuki S."/>
            <person name="Yamaguchi H."/>
            <person name="Hirooka S."/>
            <person name="Minakuchi Y."/>
            <person name="Miyagishima S."/>
            <person name="Kawachi M."/>
            <person name="Toyoda A."/>
            <person name="Nozaki H."/>
        </authorList>
    </citation>
    <scope>NUCLEOTIDE SEQUENCE [LARGE SCALE GENOMIC DNA]</scope>
    <source>
        <strain evidence="6 7">NIES-4017</strain>
    </source>
</reference>
<evidence type="ECO:0000259" key="5">
    <source>
        <dbReference type="Pfam" id="PF08544"/>
    </source>
</evidence>
<dbReference type="Pfam" id="PF00288">
    <property type="entry name" value="GHMP_kinases_N"/>
    <property type="match status" value="1"/>
</dbReference>
<gene>
    <name evidence="6" type="ORF">Agub_g7499</name>
</gene>
<feature type="domain" description="GHMP kinase N-terminal" evidence="4">
    <location>
        <begin position="118"/>
        <end position="197"/>
    </location>
</feature>
<dbReference type="Gene3D" id="3.30.70.890">
    <property type="entry name" value="GHMP kinase, C-terminal domain"/>
    <property type="match status" value="1"/>
</dbReference>
<protein>
    <submittedName>
        <fullName evidence="6">Uncharacterized protein</fullName>
    </submittedName>
</protein>
<feature type="region of interest" description="Disordered" evidence="3">
    <location>
        <begin position="435"/>
        <end position="471"/>
    </location>
</feature>
<accession>A0AAD3HMS9</accession>
<comment type="caution">
    <text evidence="6">The sequence shown here is derived from an EMBL/GenBank/DDBJ whole genome shotgun (WGS) entry which is preliminary data.</text>
</comment>
<evidence type="ECO:0000256" key="1">
    <source>
        <dbReference type="ARBA" id="ARBA00022741"/>
    </source>
</evidence>
<evidence type="ECO:0000313" key="7">
    <source>
        <dbReference type="Proteomes" id="UP001054857"/>
    </source>
</evidence>
<keyword evidence="7" id="KW-1185">Reference proteome</keyword>
<dbReference type="EMBL" id="BMAR01000011">
    <property type="protein sequence ID" value="GFR46070.1"/>
    <property type="molecule type" value="Genomic_DNA"/>
</dbReference>